<proteinExistence type="predicted"/>
<evidence type="ECO:0000313" key="3">
    <source>
        <dbReference type="Proteomes" id="UP000015241"/>
    </source>
</evidence>
<reference evidence="2 3" key="1">
    <citation type="journal article" date="2012" name="Science">
        <title>The Paleozoic origin of enzymatic lignin decomposition reconstructed from 31 fungal genomes.</title>
        <authorList>
            <person name="Floudas D."/>
            <person name="Binder M."/>
            <person name="Riley R."/>
            <person name="Barry K."/>
            <person name="Blanchette R.A."/>
            <person name="Henrissat B."/>
            <person name="Martinez A.T."/>
            <person name="Otillar R."/>
            <person name="Spatafora J.W."/>
            <person name="Yadav J.S."/>
            <person name="Aerts A."/>
            <person name="Benoit I."/>
            <person name="Boyd A."/>
            <person name="Carlson A."/>
            <person name="Copeland A."/>
            <person name="Coutinho P.M."/>
            <person name="de Vries R.P."/>
            <person name="Ferreira P."/>
            <person name="Findley K."/>
            <person name="Foster B."/>
            <person name="Gaskell J."/>
            <person name="Glotzer D."/>
            <person name="Gorecki P."/>
            <person name="Heitman J."/>
            <person name="Hesse C."/>
            <person name="Hori C."/>
            <person name="Igarashi K."/>
            <person name="Jurgens J.A."/>
            <person name="Kallen N."/>
            <person name="Kersten P."/>
            <person name="Kohler A."/>
            <person name="Kuees U."/>
            <person name="Kumar T.K.A."/>
            <person name="Kuo A."/>
            <person name="LaButti K."/>
            <person name="Larrondo L.F."/>
            <person name="Lindquist E."/>
            <person name="Ling A."/>
            <person name="Lombard V."/>
            <person name="Lucas S."/>
            <person name="Lundell T."/>
            <person name="Martin R."/>
            <person name="McLaughlin D.J."/>
            <person name="Morgenstern I."/>
            <person name="Morin E."/>
            <person name="Murat C."/>
            <person name="Nagy L.G."/>
            <person name="Nolan M."/>
            <person name="Ohm R.A."/>
            <person name="Patyshakuliyeva A."/>
            <person name="Rokas A."/>
            <person name="Ruiz-Duenas F.J."/>
            <person name="Sabat G."/>
            <person name="Salamov A."/>
            <person name="Samejima M."/>
            <person name="Schmutz J."/>
            <person name="Slot J.C."/>
            <person name="St John F."/>
            <person name="Stenlid J."/>
            <person name="Sun H."/>
            <person name="Sun S."/>
            <person name="Syed K."/>
            <person name="Tsang A."/>
            <person name="Wiebenga A."/>
            <person name="Young D."/>
            <person name="Pisabarro A."/>
            <person name="Eastwood D.C."/>
            <person name="Martin F."/>
            <person name="Cullen D."/>
            <person name="Grigoriev I.V."/>
            <person name="Hibbett D.S."/>
        </authorList>
    </citation>
    <scope>NUCLEOTIDE SEQUENCE</scope>
    <source>
        <strain evidence="3">FP-58527</strain>
    </source>
</reference>
<feature type="region of interest" description="Disordered" evidence="1">
    <location>
        <begin position="601"/>
        <end position="623"/>
    </location>
</feature>
<feature type="region of interest" description="Disordered" evidence="1">
    <location>
        <begin position="391"/>
        <end position="427"/>
    </location>
</feature>
<feature type="compositionally biased region" description="Basic and acidic residues" evidence="1">
    <location>
        <begin position="391"/>
        <end position="413"/>
    </location>
</feature>
<protein>
    <submittedName>
        <fullName evidence="2">Uncharacterized protein</fullName>
    </submittedName>
</protein>
<dbReference type="AlphaFoldDB" id="S8F1P0"/>
<evidence type="ECO:0000256" key="1">
    <source>
        <dbReference type="SAM" id="MobiDB-lite"/>
    </source>
</evidence>
<dbReference type="Proteomes" id="UP000015241">
    <property type="component" value="Unassembled WGS sequence"/>
</dbReference>
<organism evidence="2 3">
    <name type="scientific">Fomitopsis schrenkii</name>
    <name type="common">Brown rot fungus</name>
    <dbReference type="NCBI Taxonomy" id="2126942"/>
    <lineage>
        <taxon>Eukaryota</taxon>
        <taxon>Fungi</taxon>
        <taxon>Dikarya</taxon>
        <taxon>Basidiomycota</taxon>
        <taxon>Agaricomycotina</taxon>
        <taxon>Agaricomycetes</taxon>
        <taxon>Polyporales</taxon>
        <taxon>Fomitopsis</taxon>
    </lineage>
</organism>
<name>S8F1P0_FOMSC</name>
<dbReference type="OrthoDB" id="2526341at2759"/>
<dbReference type="EMBL" id="KE504319">
    <property type="protein sequence ID" value="EPS92939.1"/>
    <property type="molecule type" value="Genomic_DNA"/>
</dbReference>
<dbReference type="HOGENOM" id="CLU_438738_0_0_1"/>
<dbReference type="InParanoid" id="S8F1P0"/>
<keyword evidence="3" id="KW-1185">Reference proteome</keyword>
<sequence>MKDLIAATPDLVRWMEDIRLVKKRLGILSRYTEFLELLEKAVERMRSKAPLGSAFPRTADVAMLPETKSLAETVVPDRPSHHSGNKVSGVSERKRLSKTLAAHVPTLLDYWREYRREQLIGLITSLAVPVRHLPQDPLNLALAVFRCRECSAVLRWPAVLSHPHLYTCDNASQGSVGRPEPGHGTVICGLSITDDVFDSAIRRRFRSSSQWTSSRLEFRGEEISRIISACGSDPTTADGDELDRIDARLACSLCSESNQRVLAMGWRAAISHAFESSQLAAHTTASGPVFWTRVDSRLERVLKTVAAAQPSATRASSTANAVSFPARAADWIDSQAPGSLSLMQKFVRAVRVVSPVVLVRRRYDQLVGRDRRQSYRIVVAQLQRGAIRGAHAKEREWQERPDKALMSHRHCEEGPQGTEGEEAQLHGDAEGSRQLLARAGPGLHAPAPEIMTRAYSCKPLTTTDAMSNLAENTRGGEAPPRSAFGGAFAGARRCVQAPILPMAASVSRTILACGMWLVLAKTVTGALTVVSVHIDGGVFVMSFASAHSGTPELAADNEFRMTAHGRLSCVGEELWVLLENIGAWEDRDDVLPTRAEPAAFRGVESSTGGSARVETMTDGSEQG</sequence>
<evidence type="ECO:0000313" key="2">
    <source>
        <dbReference type="EMBL" id="EPS92939.1"/>
    </source>
</evidence>
<accession>S8F1P0</accession>
<gene>
    <name evidence="2" type="ORF">FOMPIDRAFT_116472</name>
</gene>